<dbReference type="GO" id="GO:0005667">
    <property type="term" value="C:transcription regulator complex"/>
    <property type="evidence" value="ECO:0007669"/>
    <property type="project" value="TreeGrafter"/>
</dbReference>
<proteinExistence type="predicted"/>
<dbReference type="PROSITE" id="PS51029">
    <property type="entry name" value="MADF"/>
    <property type="match status" value="1"/>
</dbReference>
<dbReference type="InParanoid" id="E2BIE9"/>
<dbReference type="InterPro" id="IPR006578">
    <property type="entry name" value="MADF-dom"/>
</dbReference>
<dbReference type="PANTHER" id="PTHR12243">
    <property type="entry name" value="MADF DOMAIN TRANSCRIPTION FACTOR"/>
    <property type="match status" value="1"/>
</dbReference>
<feature type="domain" description="MADF" evidence="1">
    <location>
        <begin position="68"/>
        <end position="158"/>
    </location>
</feature>
<evidence type="ECO:0000313" key="2">
    <source>
        <dbReference type="EMBL" id="EFN84537.1"/>
    </source>
</evidence>
<dbReference type="SMART" id="SM00595">
    <property type="entry name" value="MADF"/>
    <property type="match status" value="1"/>
</dbReference>
<dbReference type="AlphaFoldDB" id="E2BIE9"/>
<gene>
    <name evidence="2" type="ORF">EAI_07362</name>
</gene>
<keyword evidence="3" id="KW-1185">Reference proteome</keyword>
<dbReference type="InterPro" id="IPR039353">
    <property type="entry name" value="TF_Adf1"/>
</dbReference>
<dbReference type="GO" id="GO:0005634">
    <property type="term" value="C:nucleus"/>
    <property type="evidence" value="ECO:0007669"/>
    <property type="project" value="TreeGrafter"/>
</dbReference>
<organism evidence="3">
    <name type="scientific">Harpegnathos saltator</name>
    <name type="common">Jerdon's jumping ant</name>
    <dbReference type="NCBI Taxonomy" id="610380"/>
    <lineage>
        <taxon>Eukaryota</taxon>
        <taxon>Metazoa</taxon>
        <taxon>Ecdysozoa</taxon>
        <taxon>Arthropoda</taxon>
        <taxon>Hexapoda</taxon>
        <taxon>Insecta</taxon>
        <taxon>Pterygota</taxon>
        <taxon>Neoptera</taxon>
        <taxon>Endopterygota</taxon>
        <taxon>Hymenoptera</taxon>
        <taxon>Apocrita</taxon>
        <taxon>Aculeata</taxon>
        <taxon>Formicoidea</taxon>
        <taxon>Formicidae</taxon>
        <taxon>Ponerinae</taxon>
        <taxon>Ponerini</taxon>
        <taxon>Harpegnathos</taxon>
    </lineage>
</organism>
<dbReference type="PANTHER" id="PTHR12243:SF67">
    <property type="entry name" value="COREPRESSOR OF PANGOLIN, ISOFORM A-RELATED"/>
    <property type="match status" value="1"/>
</dbReference>
<evidence type="ECO:0000259" key="1">
    <source>
        <dbReference type="PROSITE" id="PS51029"/>
    </source>
</evidence>
<reference evidence="2 3" key="1">
    <citation type="journal article" date="2010" name="Science">
        <title>Genomic comparison of the ants Camponotus floridanus and Harpegnathos saltator.</title>
        <authorList>
            <person name="Bonasio R."/>
            <person name="Zhang G."/>
            <person name="Ye C."/>
            <person name="Mutti N.S."/>
            <person name="Fang X."/>
            <person name="Qin N."/>
            <person name="Donahue G."/>
            <person name="Yang P."/>
            <person name="Li Q."/>
            <person name="Li C."/>
            <person name="Zhang P."/>
            <person name="Huang Z."/>
            <person name="Berger S.L."/>
            <person name="Reinberg D."/>
            <person name="Wang J."/>
            <person name="Liebig J."/>
        </authorList>
    </citation>
    <scope>NUCLEOTIDE SEQUENCE [LARGE SCALE GENOMIC DNA]</scope>
    <source>
        <strain evidence="2 3">R22 G/1</strain>
    </source>
</reference>
<dbReference type="EMBL" id="GL448504">
    <property type="protein sequence ID" value="EFN84537.1"/>
    <property type="molecule type" value="Genomic_DNA"/>
</dbReference>
<evidence type="ECO:0000313" key="3">
    <source>
        <dbReference type="Proteomes" id="UP000008237"/>
    </source>
</evidence>
<dbReference type="Pfam" id="PF10545">
    <property type="entry name" value="MADF_DNA_bdg"/>
    <property type="match status" value="1"/>
</dbReference>
<accession>E2BIE9</accession>
<protein>
    <recommendedName>
        <fullName evidence="1">MADF domain-containing protein</fullName>
    </recommendedName>
</protein>
<dbReference type="GO" id="GO:0006357">
    <property type="term" value="P:regulation of transcription by RNA polymerase II"/>
    <property type="evidence" value="ECO:0007669"/>
    <property type="project" value="TreeGrafter"/>
</dbReference>
<dbReference type="OMA" id="RRCFMNA"/>
<dbReference type="OrthoDB" id="6081971at2759"/>
<dbReference type="Proteomes" id="UP000008237">
    <property type="component" value="Unassembled WGS sequence"/>
</dbReference>
<sequence>MLTVDVSCHGVSFDTQPALGQATACGQKQPTTTKEQLPHPVYAVRRSLMRCSGQCNFAPSHTMCESEILINLVRNCPILYDTKNKDYKDNAKKAETWTNIAIKLHLDNGAIAKSKWRHLRDSYAKYLRTQSNTAGQCSKKYKHWAWASQMEFLKPHVTTRQTDYIHTDDYSDSDAETKIKSEPTLEEYVQYYEEPPNEKPLMLSLRKRISQQNLCSNIPDETFEYLQTGKLQKFMDAVDLLFLSHAQTLKTFSPQRQATVKLQIAQIINNAELEQLEELSPLQFSSSSSPPS</sequence>
<name>E2BIE9_HARSA</name>